<dbReference type="InterPro" id="IPR007995">
    <property type="entry name" value="DUF742"/>
</dbReference>
<gene>
    <name evidence="1" type="ORF">RIF23_07835</name>
</gene>
<evidence type="ECO:0000313" key="2">
    <source>
        <dbReference type="Proteomes" id="UP001250214"/>
    </source>
</evidence>
<organism evidence="1 2">
    <name type="scientific">Lipingzhangella rawalii</name>
    <dbReference type="NCBI Taxonomy" id="2055835"/>
    <lineage>
        <taxon>Bacteria</taxon>
        <taxon>Bacillati</taxon>
        <taxon>Actinomycetota</taxon>
        <taxon>Actinomycetes</taxon>
        <taxon>Streptosporangiales</taxon>
        <taxon>Nocardiopsidaceae</taxon>
        <taxon>Lipingzhangella</taxon>
    </lineage>
</organism>
<dbReference type="Pfam" id="PF05331">
    <property type="entry name" value="DUF742"/>
    <property type="match status" value="1"/>
</dbReference>
<sequence length="122" mass="13280">MTQRDVDSEAPDRLFLITGGRHQAQDNEIDPVALVVSECEPSANMQSEHAQILRICRHPTAAVELSADLNLPVSVTRLLLRDLLDRGAITVRHPPVGTANAGQAPHPAPETLKQVLDALQRL</sequence>
<comment type="caution">
    <text evidence="1">The sequence shown here is derived from an EMBL/GenBank/DDBJ whole genome shotgun (WGS) entry which is preliminary data.</text>
</comment>
<dbReference type="PANTHER" id="PTHR36221">
    <property type="entry name" value="DUF742 DOMAIN-CONTAINING PROTEIN"/>
    <property type="match status" value="1"/>
</dbReference>
<accession>A0ABU2H4H4</accession>
<proteinExistence type="predicted"/>
<dbReference type="Proteomes" id="UP001250214">
    <property type="component" value="Unassembled WGS sequence"/>
</dbReference>
<reference evidence="2" key="1">
    <citation type="submission" date="2023-07" db="EMBL/GenBank/DDBJ databases">
        <title>Novel species in the genus Lipingzhangella isolated from Sambhar Salt Lake.</title>
        <authorList>
            <person name="Jiya N."/>
            <person name="Kajale S."/>
            <person name="Sharma A."/>
        </authorList>
    </citation>
    <scope>NUCLEOTIDE SEQUENCE [LARGE SCALE GENOMIC DNA]</scope>
    <source>
        <strain evidence="2">LS1_29</strain>
    </source>
</reference>
<evidence type="ECO:0000313" key="1">
    <source>
        <dbReference type="EMBL" id="MDS1270202.1"/>
    </source>
</evidence>
<dbReference type="RefSeq" id="WP_310911736.1">
    <property type="nucleotide sequence ID" value="NZ_JAVLVT010000003.1"/>
</dbReference>
<protein>
    <submittedName>
        <fullName evidence="1">DUF742 domain-containing protein</fullName>
    </submittedName>
</protein>
<dbReference type="PANTHER" id="PTHR36221:SF1">
    <property type="entry name" value="DUF742 DOMAIN-CONTAINING PROTEIN"/>
    <property type="match status" value="1"/>
</dbReference>
<dbReference type="EMBL" id="JAVLVT010000003">
    <property type="protein sequence ID" value="MDS1270202.1"/>
    <property type="molecule type" value="Genomic_DNA"/>
</dbReference>
<keyword evidence="2" id="KW-1185">Reference proteome</keyword>
<name>A0ABU2H4H4_9ACTN</name>